<proteinExistence type="predicted"/>
<evidence type="ECO:0000313" key="1">
    <source>
        <dbReference type="EMBL" id="SHE82506.1"/>
    </source>
</evidence>
<keyword evidence="2" id="KW-1185">Reference proteome</keyword>
<dbReference type="AlphaFoldDB" id="A0A1M4WMQ3"/>
<dbReference type="EMBL" id="FQUM01000002">
    <property type="protein sequence ID" value="SHE82506.1"/>
    <property type="molecule type" value="Genomic_DNA"/>
</dbReference>
<accession>A0A1M4WMQ3</accession>
<name>A0A1M4WMQ3_9BACT</name>
<gene>
    <name evidence="1" type="ORF">SAMN05444274_102496</name>
</gene>
<evidence type="ECO:0000313" key="2">
    <source>
        <dbReference type="Proteomes" id="UP000184164"/>
    </source>
</evidence>
<protein>
    <submittedName>
        <fullName evidence="1">Uncharacterized protein</fullName>
    </submittedName>
</protein>
<dbReference type="STRING" id="1484053.SAMN05444274_102496"/>
<sequence>MKLRCSFMPGIKNIFNQKQKDYDKGEYCNAAYISGPLPIFVFATKSTVQAQLSNLTF</sequence>
<reference evidence="1 2" key="1">
    <citation type="submission" date="2016-11" db="EMBL/GenBank/DDBJ databases">
        <authorList>
            <person name="Jaros S."/>
            <person name="Januszkiewicz K."/>
            <person name="Wedrychowicz H."/>
        </authorList>
    </citation>
    <scope>NUCLEOTIDE SEQUENCE [LARGE SCALE GENOMIC DNA]</scope>
    <source>
        <strain evidence="1 2">DSM 26910</strain>
    </source>
</reference>
<organism evidence="1 2">
    <name type="scientific">Mariniphaga anaerophila</name>
    <dbReference type="NCBI Taxonomy" id="1484053"/>
    <lineage>
        <taxon>Bacteria</taxon>
        <taxon>Pseudomonadati</taxon>
        <taxon>Bacteroidota</taxon>
        <taxon>Bacteroidia</taxon>
        <taxon>Marinilabiliales</taxon>
        <taxon>Prolixibacteraceae</taxon>
        <taxon>Mariniphaga</taxon>
    </lineage>
</organism>
<dbReference type="Proteomes" id="UP000184164">
    <property type="component" value="Unassembled WGS sequence"/>
</dbReference>